<dbReference type="Proteomes" id="UP000308978">
    <property type="component" value="Unassembled WGS sequence"/>
</dbReference>
<dbReference type="Pfam" id="PF01832">
    <property type="entry name" value="Glucosaminidase"/>
    <property type="match status" value="1"/>
</dbReference>
<evidence type="ECO:0000256" key="6">
    <source>
        <dbReference type="SAM" id="MobiDB-lite"/>
    </source>
</evidence>
<evidence type="ECO:0000256" key="1">
    <source>
        <dbReference type="ARBA" id="ARBA00007074"/>
    </source>
</evidence>
<reference evidence="10 11" key="1">
    <citation type="submission" date="2019-04" db="EMBL/GenBank/DDBJ databases">
        <title>Microbes associate with the intestines of laboratory mice.</title>
        <authorList>
            <person name="Navarre W."/>
            <person name="Wong E."/>
            <person name="Huang K.C."/>
            <person name="Tropini C."/>
            <person name="Ng K."/>
            <person name="Yu B."/>
        </authorList>
    </citation>
    <scope>NUCLEOTIDE SEQUENCE [LARGE SCALE GENOMIC DNA]</scope>
    <source>
        <strain evidence="10 11">NM80_B27</strain>
    </source>
</reference>
<evidence type="ECO:0000256" key="4">
    <source>
        <dbReference type="ARBA" id="ARBA00022807"/>
    </source>
</evidence>
<evidence type="ECO:0000259" key="9">
    <source>
        <dbReference type="PROSITE" id="PS51935"/>
    </source>
</evidence>
<evidence type="ECO:0000313" key="11">
    <source>
        <dbReference type="Proteomes" id="UP000308978"/>
    </source>
</evidence>
<comment type="caution">
    <text evidence="10">The sequence shown here is derived from an EMBL/GenBank/DDBJ whole genome shotgun (WGS) entry which is preliminary data.</text>
</comment>
<feature type="compositionally biased region" description="Low complexity" evidence="6">
    <location>
        <begin position="176"/>
        <end position="208"/>
    </location>
</feature>
<evidence type="ECO:0000313" key="10">
    <source>
        <dbReference type="EMBL" id="THG36507.1"/>
    </source>
</evidence>
<evidence type="ECO:0000259" key="8">
    <source>
        <dbReference type="PROSITE" id="PS51178"/>
    </source>
</evidence>
<feature type="coiled-coil region" evidence="5">
    <location>
        <begin position="670"/>
        <end position="697"/>
    </location>
</feature>
<comment type="similarity">
    <text evidence="1">Belongs to the peptidase C40 family.</text>
</comment>
<dbReference type="Gene3D" id="4.10.80.30">
    <property type="entry name" value="DNA polymerase, domain 6"/>
    <property type="match status" value="1"/>
</dbReference>
<feature type="domain" description="PASTA" evidence="8">
    <location>
        <begin position="230"/>
        <end position="300"/>
    </location>
</feature>
<feature type="compositionally biased region" description="Basic and acidic residues" evidence="6">
    <location>
        <begin position="111"/>
        <end position="156"/>
    </location>
</feature>
<dbReference type="InterPro" id="IPR002901">
    <property type="entry name" value="MGlyc_endo_b_GlcNAc-like_dom"/>
</dbReference>
<dbReference type="RefSeq" id="WP_136435501.1">
    <property type="nucleotide sequence ID" value="NZ_SSTJ01000015.1"/>
</dbReference>
<dbReference type="Pfam" id="PF03793">
    <property type="entry name" value="PASTA"/>
    <property type="match status" value="2"/>
</dbReference>
<evidence type="ECO:0000256" key="5">
    <source>
        <dbReference type="SAM" id="Coils"/>
    </source>
</evidence>
<dbReference type="SUPFAM" id="SSF54001">
    <property type="entry name" value="Cysteine proteinases"/>
    <property type="match status" value="1"/>
</dbReference>
<keyword evidence="3" id="KW-0378">Hydrolase</keyword>
<dbReference type="InterPro" id="IPR005543">
    <property type="entry name" value="PASTA_dom"/>
</dbReference>
<dbReference type="EMBL" id="SSTJ01000015">
    <property type="protein sequence ID" value="THG36507.1"/>
    <property type="molecule type" value="Genomic_DNA"/>
</dbReference>
<feature type="region of interest" description="Disordered" evidence="6">
    <location>
        <begin position="370"/>
        <end position="444"/>
    </location>
</feature>
<keyword evidence="4" id="KW-0788">Thiol protease</keyword>
<feature type="compositionally biased region" description="Acidic residues" evidence="6">
    <location>
        <begin position="161"/>
        <end position="175"/>
    </location>
</feature>
<keyword evidence="5" id="KW-0175">Coiled coil</keyword>
<dbReference type="GO" id="GO:0004040">
    <property type="term" value="F:amidase activity"/>
    <property type="evidence" value="ECO:0007669"/>
    <property type="project" value="InterPro"/>
</dbReference>
<dbReference type="PANTHER" id="PTHR47053:SF1">
    <property type="entry name" value="MUREIN DD-ENDOPEPTIDASE MEPH-RELATED"/>
    <property type="match status" value="1"/>
</dbReference>
<dbReference type="SMART" id="SM00047">
    <property type="entry name" value="LYZ2"/>
    <property type="match status" value="1"/>
</dbReference>
<organism evidence="10 11">
    <name type="scientific">Adlercreutzia caecimuris</name>
    <dbReference type="NCBI Taxonomy" id="671266"/>
    <lineage>
        <taxon>Bacteria</taxon>
        <taxon>Bacillati</taxon>
        <taxon>Actinomycetota</taxon>
        <taxon>Coriobacteriia</taxon>
        <taxon>Eggerthellales</taxon>
        <taxon>Eggerthellaceae</taxon>
        <taxon>Adlercreutzia</taxon>
    </lineage>
</organism>
<accession>A0A4V3WUN4</accession>
<feature type="region of interest" description="Disordered" evidence="6">
    <location>
        <begin position="111"/>
        <end position="240"/>
    </location>
</feature>
<dbReference type="Gene3D" id="1.10.530.10">
    <property type="match status" value="1"/>
</dbReference>
<dbReference type="InterPro" id="IPR000064">
    <property type="entry name" value="NLP_P60_dom"/>
</dbReference>
<dbReference type="AlphaFoldDB" id="A0A4V3WUN4"/>
<dbReference type="GO" id="GO:0006508">
    <property type="term" value="P:proteolysis"/>
    <property type="evidence" value="ECO:0007669"/>
    <property type="project" value="UniProtKB-KW"/>
</dbReference>
<feature type="chain" id="PRO_5020966601" evidence="7">
    <location>
        <begin position="26"/>
        <end position="915"/>
    </location>
</feature>
<dbReference type="PROSITE" id="PS51178">
    <property type="entry name" value="PASTA"/>
    <property type="match status" value="2"/>
</dbReference>
<dbReference type="Gene3D" id="3.90.1720.10">
    <property type="entry name" value="endopeptidase domain like (from Nostoc punctiforme)"/>
    <property type="match status" value="1"/>
</dbReference>
<gene>
    <name evidence="10" type="ORF">E5986_09805</name>
</gene>
<feature type="signal peptide" evidence="7">
    <location>
        <begin position="1"/>
        <end position="25"/>
    </location>
</feature>
<dbReference type="GO" id="GO:0008234">
    <property type="term" value="F:cysteine-type peptidase activity"/>
    <property type="evidence" value="ECO:0007669"/>
    <property type="project" value="UniProtKB-KW"/>
</dbReference>
<dbReference type="InterPro" id="IPR038765">
    <property type="entry name" value="Papain-like_cys_pep_sf"/>
</dbReference>
<evidence type="ECO:0000256" key="2">
    <source>
        <dbReference type="ARBA" id="ARBA00022670"/>
    </source>
</evidence>
<dbReference type="InterPro" id="IPR051202">
    <property type="entry name" value="Peptidase_C40"/>
</dbReference>
<dbReference type="PANTHER" id="PTHR47053">
    <property type="entry name" value="MUREIN DD-ENDOPEPTIDASE MEPH-RELATED"/>
    <property type="match status" value="1"/>
</dbReference>
<dbReference type="PROSITE" id="PS51935">
    <property type="entry name" value="NLPC_P60"/>
    <property type="match status" value="1"/>
</dbReference>
<keyword evidence="2" id="KW-0645">Protease</keyword>
<feature type="domain" description="PASTA" evidence="8">
    <location>
        <begin position="301"/>
        <end position="370"/>
    </location>
</feature>
<name>A0A4V3WUN4_9ACTN</name>
<evidence type="ECO:0000256" key="7">
    <source>
        <dbReference type="SAM" id="SignalP"/>
    </source>
</evidence>
<dbReference type="CDD" id="cd06577">
    <property type="entry name" value="PASTA_pknB"/>
    <property type="match status" value="2"/>
</dbReference>
<sequence length="915" mass="97869">MTSPKNAVSLLTAAALVVAPVGGVAATYDTGYADDGGDKGKDEDGSLAIPDSAEQAIEWIQSGKLTKEAALDKAWADGKIADVDIDNLRQYLKDYLAAVAEAKAEAEAEAARQAEREAAEKAEAKAEAEREAAEKAEAEAQKKAEAEKAAAEEAAKAEAAGADDDAEAAEADDAAGADASDSTGAGDGAASDEASGPATDGDAAGADKPPVPDATIPEPPKGEEEKPAEPVADIEVPDITGLSADEARQVLEEKGLKLSDGEPAHAFHDTVKRGGVISQSPAAGAKVAAGTAVDILEISDGPAQFAMPDLTGMTVDAAMEKIQEVGLTVSDEAPEHEYSDTVAKGDVIRTTPAAGEVIPAGSAVRFVISDGAKPADPKPPVTPEKPDPAPQPTPTPEPEKPAKPSEPVDTDNPVDSGQQKPKPDGAGGNTQGSHAAAVNKGNAQTPLKQVAVKVPSISFTHMDNSSYVARHYSEDLTTEKFISLVGESARSIAADNDLYASVMIAQAILESASGNSTLAQAPNNNLFGIKGTYKGQSVQLPTKEDDGSGSTYSINADFRQYDTVEESLSDYADLLSNSMGDFYAGARKSNTDSFVDACDFLVGRYATDIFYSEKLQDLIETYDLTRFDVPLTYEMTETFVLPVKDEVTGLDLVLDPEADKEAYDALVEEYRAYVDANQEYQASLREWEAQMAAAEELYHVPVYLEKPSAPTADTPMQQHQNEIDAARFEGFEELIENREPLPVREARDLNDLTTLATSFLGVPYLWGGTTPNGFDCSGLVQYCYREVFNIELPRTTYYQCEVGVEVPFEELLPGDLLFFDDGGDVHHVAMYLGDGYYVEAPHTGDVVKITAMNDKLPDFAKRVVEARDIDLSEYSDEQLAMFVEREKYLQEREQRLGVSDEALEELTEWLQGLEF</sequence>
<evidence type="ECO:0000256" key="3">
    <source>
        <dbReference type="ARBA" id="ARBA00022801"/>
    </source>
</evidence>
<dbReference type="SMART" id="SM00740">
    <property type="entry name" value="PASTA"/>
    <property type="match status" value="2"/>
</dbReference>
<feature type="compositionally biased region" description="Pro residues" evidence="6">
    <location>
        <begin position="377"/>
        <end position="396"/>
    </location>
</feature>
<protein>
    <submittedName>
        <fullName evidence="10">PASTA domain-containing protein</fullName>
    </submittedName>
</protein>
<dbReference type="Gene3D" id="3.30.10.20">
    <property type="match status" value="2"/>
</dbReference>
<feature type="domain" description="NlpC/P60" evidence="9">
    <location>
        <begin position="746"/>
        <end position="870"/>
    </location>
</feature>
<dbReference type="Pfam" id="PF00877">
    <property type="entry name" value="NLPC_P60"/>
    <property type="match status" value="1"/>
</dbReference>
<keyword evidence="7" id="KW-0732">Signal</keyword>
<proteinExistence type="inferred from homology"/>